<dbReference type="EMBL" id="CP097504">
    <property type="protein sequence ID" value="URD91149.1"/>
    <property type="molecule type" value="Genomic_DNA"/>
</dbReference>
<dbReference type="Proteomes" id="UP001055439">
    <property type="component" value="Chromosome 2"/>
</dbReference>
<name>A0A9E7F833_9LILI</name>
<protein>
    <submittedName>
        <fullName evidence="2">Uncharacterized protein</fullName>
    </submittedName>
</protein>
<sequence length="157" mass="17085">MEWDFLGVHGNGAVPLAKETSDCSQEDPVAQWSLSTNSPALLQSMPSKSNTANKYKQKSVTVGQFSSSISQPRRTVKSFRCKHKSLSLASQDLFNLERQVSKQYSMDFNPSPVATHLGHGCCPHPPATSLIQQQACRGRIAVDAASVHSTAETFFSS</sequence>
<evidence type="ECO:0000313" key="3">
    <source>
        <dbReference type="Proteomes" id="UP001055439"/>
    </source>
</evidence>
<accession>A0A9E7F833</accession>
<reference evidence="2" key="1">
    <citation type="submission" date="2022-05" db="EMBL/GenBank/DDBJ databases">
        <title>The Musa troglodytarum L. genome provides insights into the mechanism of non-climacteric behaviour and enrichment of carotenoids.</title>
        <authorList>
            <person name="Wang J."/>
        </authorList>
    </citation>
    <scope>NUCLEOTIDE SEQUENCE</scope>
    <source>
        <tissue evidence="2">Leaf</tissue>
    </source>
</reference>
<keyword evidence="3" id="KW-1185">Reference proteome</keyword>
<organism evidence="2 3">
    <name type="scientific">Musa troglodytarum</name>
    <name type="common">fe'i banana</name>
    <dbReference type="NCBI Taxonomy" id="320322"/>
    <lineage>
        <taxon>Eukaryota</taxon>
        <taxon>Viridiplantae</taxon>
        <taxon>Streptophyta</taxon>
        <taxon>Embryophyta</taxon>
        <taxon>Tracheophyta</taxon>
        <taxon>Spermatophyta</taxon>
        <taxon>Magnoliopsida</taxon>
        <taxon>Liliopsida</taxon>
        <taxon>Zingiberales</taxon>
        <taxon>Musaceae</taxon>
        <taxon>Musa</taxon>
    </lineage>
</organism>
<gene>
    <name evidence="2" type="ORF">MUK42_10842</name>
    <name evidence="1" type="ORF">MUK42_26099</name>
</gene>
<evidence type="ECO:0000313" key="1">
    <source>
        <dbReference type="EMBL" id="URD86680.1"/>
    </source>
</evidence>
<evidence type="ECO:0000313" key="2">
    <source>
        <dbReference type="EMBL" id="URD91149.1"/>
    </source>
</evidence>
<proteinExistence type="predicted"/>
<dbReference type="EMBL" id="CP097504">
    <property type="protein sequence ID" value="URD86680.1"/>
    <property type="molecule type" value="Genomic_DNA"/>
</dbReference>
<dbReference type="AlphaFoldDB" id="A0A9E7F833"/>